<name>A0A843SDP7_9BURK</name>
<evidence type="ECO:0000256" key="1">
    <source>
        <dbReference type="SAM" id="SignalP"/>
    </source>
</evidence>
<reference evidence="2 3" key="1">
    <citation type="submission" date="2019-10" db="EMBL/GenBank/DDBJ databases">
        <title>Two novel species isolated from a subtropical stream in China.</title>
        <authorList>
            <person name="Lu H."/>
        </authorList>
    </citation>
    <scope>NUCLEOTIDE SEQUENCE [LARGE SCALE GENOMIC DNA]</scope>
    <source>
        <strain evidence="2 3">FT103W</strain>
    </source>
</reference>
<keyword evidence="3" id="KW-1185">Reference proteome</keyword>
<gene>
    <name evidence="2" type="ORF">GEV01_12450</name>
</gene>
<organism evidence="2 3">
    <name type="scientific">Rugamonas rivuli</name>
    <dbReference type="NCBI Taxonomy" id="2743358"/>
    <lineage>
        <taxon>Bacteria</taxon>
        <taxon>Pseudomonadati</taxon>
        <taxon>Pseudomonadota</taxon>
        <taxon>Betaproteobacteria</taxon>
        <taxon>Burkholderiales</taxon>
        <taxon>Oxalobacteraceae</taxon>
        <taxon>Telluria group</taxon>
        <taxon>Rugamonas</taxon>
    </lineage>
</organism>
<evidence type="ECO:0000313" key="2">
    <source>
        <dbReference type="EMBL" id="MQA20323.1"/>
    </source>
</evidence>
<dbReference type="RefSeq" id="WP_152804699.1">
    <property type="nucleotide sequence ID" value="NZ_WHUF01000003.1"/>
</dbReference>
<feature type="chain" id="PRO_5032340292" evidence="1">
    <location>
        <begin position="19"/>
        <end position="179"/>
    </location>
</feature>
<proteinExistence type="predicted"/>
<sequence length="179" mass="19366">MKLATSLLFLLTASTSHAAELVKSCDIGTRLAITRDSRIADTHVYYLQEGKKRSPVFGTPDQSRGSAVHAACVGKKVRALVVSGEFTANALQGFVITHRPGSATPERLDFAEKSRPQWLYLSPHEVIAVIPTLGYGETNAKYVAYHHIVGEPGADRVDATNQLPPSGGFEVVNMRSSMD</sequence>
<protein>
    <submittedName>
        <fullName evidence="2">Uncharacterized protein</fullName>
    </submittedName>
</protein>
<dbReference type="EMBL" id="WHUF01000003">
    <property type="protein sequence ID" value="MQA20323.1"/>
    <property type="molecule type" value="Genomic_DNA"/>
</dbReference>
<feature type="signal peptide" evidence="1">
    <location>
        <begin position="1"/>
        <end position="18"/>
    </location>
</feature>
<evidence type="ECO:0000313" key="3">
    <source>
        <dbReference type="Proteomes" id="UP000444318"/>
    </source>
</evidence>
<dbReference type="Proteomes" id="UP000444318">
    <property type="component" value="Unassembled WGS sequence"/>
</dbReference>
<accession>A0A843SDP7</accession>
<keyword evidence="1" id="KW-0732">Signal</keyword>
<dbReference type="AlphaFoldDB" id="A0A843SDP7"/>
<comment type="caution">
    <text evidence="2">The sequence shown here is derived from an EMBL/GenBank/DDBJ whole genome shotgun (WGS) entry which is preliminary data.</text>
</comment>